<dbReference type="FunFam" id="3.20.20.100:FF:000002">
    <property type="entry name" value="2,5-diketo-D-gluconic acid reductase A"/>
    <property type="match status" value="1"/>
</dbReference>
<evidence type="ECO:0000256" key="1">
    <source>
        <dbReference type="ARBA" id="ARBA00007905"/>
    </source>
</evidence>
<keyword evidence="3" id="KW-0560">Oxidoreductase</keyword>
<accession>A0A158Q3U9</accession>
<evidence type="ECO:0000256" key="3">
    <source>
        <dbReference type="ARBA" id="ARBA00023002"/>
    </source>
</evidence>
<organism evidence="9 11">
    <name type="scientific">Dracunculus medinensis</name>
    <name type="common">Guinea worm</name>
    <dbReference type="NCBI Taxonomy" id="318479"/>
    <lineage>
        <taxon>Eukaryota</taxon>
        <taxon>Metazoa</taxon>
        <taxon>Ecdysozoa</taxon>
        <taxon>Nematoda</taxon>
        <taxon>Chromadorea</taxon>
        <taxon>Rhabditida</taxon>
        <taxon>Spirurina</taxon>
        <taxon>Dracunculoidea</taxon>
        <taxon>Dracunculidae</taxon>
        <taxon>Dracunculus</taxon>
    </lineage>
</organism>
<dbReference type="Proteomes" id="UP000038040">
    <property type="component" value="Unplaced"/>
</dbReference>
<keyword evidence="2" id="KW-0521">NADP</keyword>
<evidence type="ECO:0000313" key="10">
    <source>
        <dbReference type="Proteomes" id="UP000274756"/>
    </source>
</evidence>
<gene>
    <name evidence="8" type="ORF">DME_LOCUS7398</name>
</gene>
<dbReference type="Proteomes" id="UP000274756">
    <property type="component" value="Unassembled WGS sequence"/>
</dbReference>
<feature type="binding site" evidence="5">
    <location>
        <position position="120"/>
    </location>
    <ligand>
        <name>substrate</name>
    </ligand>
</feature>
<dbReference type="InterPro" id="IPR023210">
    <property type="entry name" value="NADP_OxRdtase_dom"/>
</dbReference>
<feature type="site" description="Lowers pKa of active site Tyr" evidence="6">
    <location>
        <position position="86"/>
    </location>
</feature>
<dbReference type="PROSITE" id="PS00062">
    <property type="entry name" value="ALDOKETO_REDUCTASE_2"/>
    <property type="match status" value="1"/>
</dbReference>
<dbReference type="SUPFAM" id="SSF51430">
    <property type="entry name" value="NAD(P)-linked oxidoreductase"/>
    <property type="match status" value="1"/>
</dbReference>
<sequence>MSQFTNIIGGSVKLNTNYYLPMIGLGTYKITGQETITAAVDGALKSGYRMFDTAKYYKNEPELGNAFMELLPKYSLERKDIFITTKFFPAVSNNRDFARKMVDESLQNLKTDYLDLVLIHYPKANDSADDDPNNSINRKDAYLELEILKEESKVRSVGVSNYESRHIEEIKSYGKMMPAVNQVEFHPHFTRNELFQYCRTEGVFFQALRFFNSAILITNFIISCIAYSSLARHHPDLIGDPVIQKIASLLLLAWPLAIGVGIVPKSQNPSRVMENIKAVEVRLSDEEVQEIMALNKDKNYIRCVGWLVL</sequence>
<dbReference type="WBParaSite" id="DME_0000323901-mRNA-1">
    <property type="protein sequence ID" value="DME_0000323901-mRNA-1"/>
    <property type="gene ID" value="DME_0000323901"/>
</dbReference>
<keyword evidence="10" id="KW-1185">Reference proteome</keyword>
<evidence type="ECO:0000313" key="8">
    <source>
        <dbReference type="EMBL" id="VDN57425.1"/>
    </source>
</evidence>
<proteinExistence type="inferred from homology"/>
<dbReference type="AlphaFoldDB" id="A0A158Q3U9"/>
<dbReference type="Gene3D" id="3.20.20.100">
    <property type="entry name" value="NADP-dependent oxidoreductase domain"/>
    <property type="match status" value="1"/>
</dbReference>
<feature type="domain" description="NADP-dependent oxidoreductase" evidence="7">
    <location>
        <begin position="23"/>
        <end position="209"/>
    </location>
</feature>
<dbReference type="STRING" id="318479.A0A158Q3U9"/>
<evidence type="ECO:0000256" key="6">
    <source>
        <dbReference type="PIRSR" id="PIRSR000097-3"/>
    </source>
</evidence>
<evidence type="ECO:0000313" key="11">
    <source>
        <dbReference type="WBParaSite" id="DME_0000323901-mRNA-1"/>
    </source>
</evidence>
<dbReference type="OrthoDB" id="416253at2759"/>
<dbReference type="PANTHER" id="PTHR43827">
    <property type="entry name" value="2,5-DIKETO-D-GLUCONIC ACID REDUCTASE"/>
    <property type="match status" value="1"/>
</dbReference>
<dbReference type="GO" id="GO:0016616">
    <property type="term" value="F:oxidoreductase activity, acting on the CH-OH group of donors, NAD or NADP as acceptor"/>
    <property type="evidence" value="ECO:0007669"/>
    <property type="project" value="UniProtKB-ARBA"/>
</dbReference>
<dbReference type="InterPro" id="IPR020471">
    <property type="entry name" value="AKR"/>
</dbReference>
<evidence type="ECO:0000313" key="9">
    <source>
        <dbReference type="Proteomes" id="UP000038040"/>
    </source>
</evidence>
<evidence type="ECO:0000259" key="7">
    <source>
        <dbReference type="Pfam" id="PF00248"/>
    </source>
</evidence>
<evidence type="ECO:0000256" key="5">
    <source>
        <dbReference type="PIRSR" id="PIRSR000097-2"/>
    </source>
</evidence>
<reference evidence="11" key="1">
    <citation type="submission" date="2016-04" db="UniProtKB">
        <authorList>
            <consortium name="WormBaseParasite"/>
        </authorList>
    </citation>
    <scope>IDENTIFICATION</scope>
</reference>
<reference evidence="8 10" key="2">
    <citation type="submission" date="2018-11" db="EMBL/GenBank/DDBJ databases">
        <authorList>
            <consortium name="Pathogen Informatics"/>
        </authorList>
    </citation>
    <scope>NUCLEOTIDE SEQUENCE [LARGE SCALE GENOMIC DNA]</scope>
</reference>
<dbReference type="InterPro" id="IPR018170">
    <property type="entry name" value="Aldo/ket_reductase_CS"/>
</dbReference>
<dbReference type="PANTHER" id="PTHR43827:SF3">
    <property type="entry name" value="NADP-DEPENDENT OXIDOREDUCTASE DOMAIN-CONTAINING PROTEIN"/>
    <property type="match status" value="1"/>
</dbReference>
<dbReference type="EMBL" id="UYYG01001160">
    <property type="protein sequence ID" value="VDN57425.1"/>
    <property type="molecule type" value="Genomic_DNA"/>
</dbReference>
<protein>
    <submittedName>
        <fullName evidence="11">Aldo_ket_red domain-containing protein</fullName>
    </submittedName>
</protein>
<dbReference type="Pfam" id="PF00248">
    <property type="entry name" value="Aldo_ket_red"/>
    <property type="match status" value="1"/>
</dbReference>
<feature type="active site" description="Proton donor" evidence="4">
    <location>
        <position position="57"/>
    </location>
</feature>
<dbReference type="PIRSF" id="PIRSF000097">
    <property type="entry name" value="AKR"/>
    <property type="match status" value="1"/>
</dbReference>
<dbReference type="InterPro" id="IPR036812">
    <property type="entry name" value="NAD(P)_OxRdtase_dom_sf"/>
</dbReference>
<name>A0A158Q3U9_DRAME</name>
<evidence type="ECO:0000256" key="2">
    <source>
        <dbReference type="ARBA" id="ARBA00022857"/>
    </source>
</evidence>
<evidence type="ECO:0000256" key="4">
    <source>
        <dbReference type="PIRSR" id="PIRSR000097-1"/>
    </source>
</evidence>
<dbReference type="PRINTS" id="PR00069">
    <property type="entry name" value="ALDKETRDTASE"/>
</dbReference>
<comment type="similarity">
    <text evidence="1">Belongs to the aldo/keto reductase family.</text>
</comment>